<organism evidence="8 9">
    <name type="scientific">Enorma phocaeensis</name>
    <dbReference type="NCBI Taxonomy" id="1871019"/>
    <lineage>
        <taxon>Bacteria</taxon>
        <taxon>Bacillati</taxon>
        <taxon>Actinomycetota</taxon>
        <taxon>Coriobacteriia</taxon>
        <taxon>Coriobacteriales</taxon>
        <taxon>Coriobacteriaceae</taxon>
        <taxon>Enorma</taxon>
    </lineage>
</organism>
<protein>
    <submittedName>
        <fullName evidence="8">Dicarboxylate/amino acid:cation symporter</fullName>
    </submittedName>
</protein>
<name>A0A921LT38_9ACTN</name>
<dbReference type="PANTHER" id="PTHR42865">
    <property type="entry name" value="PROTON/GLUTAMATE-ASPARTATE SYMPORTER"/>
    <property type="match status" value="1"/>
</dbReference>
<dbReference type="SUPFAM" id="SSF118215">
    <property type="entry name" value="Proton glutamate symport protein"/>
    <property type="match status" value="1"/>
</dbReference>
<dbReference type="InterPro" id="IPR036458">
    <property type="entry name" value="Na:dicarbo_symporter_sf"/>
</dbReference>
<keyword evidence="2" id="KW-0813">Transport</keyword>
<dbReference type="GO" id="GO:0005886">
    <property type="term" value="C:plasma membrane"/>
    <property type="evidence" value="ECO:0007669"/>
    <property type="project" value="UniProtKB-SubCell"/>
</dbReference>
<dbReference type="PANTHER" id="PTHR42865:SF7">
    <property type="entry name" value="PROTON_GLUTAMATE-ASPARTATE SYMPORTER"/>
    <property type="match status" value="1"/>
</dbReference>
<feature type="transmembrane region" description="Helical" evidence="7">
    <location>
        <begin position="337"/>
        <end position="357"/>
    </location>
</feature>
<accession>A0A921LT38</accession>
<comment type="caution">
    <text evidence="8">The sequence shown here is derived from an EMBL/GenBank/DDBJ whole genome shotgun (WGS) entry which is preliminary data.</text>
</comment>
<evidence type="ECO:0000256" key="7">
    <source>
        <dbReference type="SAM" id="Phobius"/>
    </source>
</evidence>
<dbReference type="PRINTS" id="PR00173">
    <property type="entry name" value="EDTRNSPORT"/>
</dbReference>
<evidence type="ECO:0000256" key="2">
    <source>
        <dbReference type="ARBA" id="ARBA00022448"/>
    </source>
</evidence>
<dbReference type="Proteomes" id="UP000753256">
    <property type="component" value="Unassembled WGS sequence"/>
</dbReference>
<evidence type="ECO:0000256" key="3">
    <source>
        <dbReference type="ARBA" id="ARBA00022475"/>
    </source>
</evidence>
<dbReference type="GO" id="GO:0015293">
    <property type="term" value="F:symporter activity"/>
    <property type="evidence" value="ECO:0007669"/>
    <property type="project" value="UniProtKB-KW"/>
</dbReference>
<feature type="transmembrane region" description="Helical" evidence="7">
    <location>
        <begin position="227"/>
        <end position="250"/>
    </location>
</feature>
<sequence length="426" mass="44623">MSNEGTLSTRKFKYNATLAIVIGMVAGYIVGVIGGPVMSNVQFIGDIFFRLVQMGIVPFVMCTIIEAVGGLTARDLSGIGVKGIAWFAGSSILAAACGVAAATFFEPGAGLAGTALVQEAAYEATGTGSVTVQDTLTNFFSSNIISSMGAGSMVPCIVFSIALGLAISYWRTKHEDEPCPLFDVIKQLGETLLIIIRGVMTVAPIGIFCYVASVVGQLGPDVLLPLLKYLLVLGGTVFVFLVAWIVVVCARCGLSPFVLIRRIWRMSIMAIATVSSAVTLPVEMDDAKNKIGVRSDIADLVLPLGMPLNSNGASIHLAVTAITIAQIYGMTFTGFDFVYLTVISTLLSLANAVAPGADIVSLTMIVPQLGLPLSSIGIFAGLTYPVGAIRTILNVDSDVFCAMMVAAGEEDGIDKDVFYGKKAIES</sequence>
<reference evidence="8" key="1">
    <citation type="journal article" date="2021" name="PeerJ">
        <title>Extensive microbial diversity within the chicken gut microbiome revealed by metagenomics and culture.</title>
        <authorList>
            <person name="Gilroy R."/>
            <person name="Ravi A."/>
            <person name="Getino M."/>
            <person name="Pursley I."/>
            <person name="Horton D.L."/>
            <person name="Alikhan N.F."/>
            <person name="Baker D."/>
            <person name="Gharbi K."/>
            <person name="Hall N."/>
            <person name="Watson M."/>
            <person name="Adriaenssens E.M."/>
            <person name="Foster-Nyarko E."/>
            <person name="Jarju S."/>
            <person name="Secka A."/>
            <person name="Antonio M."/>
            <person name="Oren A."/>
            <person name="Chaudhuri R.R."/>
            <person name="La Ragione R."/>
            <person name="Hildebrand F."/>
            <person name="Pallen M.J."/>
        </authorList>
    </citation>
    <scope>NUCLEOTIDE SEQUENCE</scope>
    <source>
        <strain evidence="8">ChiHjej13B12-9602</strain>
    </source>
</reference>
<dbReference type="RefSeq" id="WP_273189373.1">
    <property type="nucleotide sequence ID" value="NZ_DYUZ01000014.1"/>
</dbReference>
<evidence type="ECO:0000256" key="1">
    <source>
        <dbReference type="ARBA" id="ARBA00004651"/>
    </source>
</evidence>
<feature type="transmembrane region" description="Helical" evidence="7">
    <location>
        <begin position="83"/>
        <end position="105"/>
    </location>
</feature>
<evidence type="ECO:0000256" key="6">
    <source>
        <dbReference type="ARBA" id="ARBA00023136"/>
    </source>
</evidence>
<dbReference type="Gene3D" id="1.10.3860.10">
    <property type="entry name" value="Sodium:dicarboxylate symporter"/>
    <property type="match status" value="1"/>
</dbReference>
<feature type="transmembrane region" description="Helical" evidence="7">
    <location>
        <begin position="191"/>
        <end position="215"/>
    </location>
</feature>
<evidence type="ECO:0000313" key="8">
    <source>
        <dbReference type="EMBL" id="HJG36919.1"/>
    </source>
</evidence>
<feature type="transmembrane region" description="Helical" evidence="7">
    <location>
        <begin position="47"/>
        <end position="71"/>
    </location>
</feature>
<evidence type="ECO:0000256" key="5">
    <source>
        <dbReference type="ARBA" id="ARBA00022989"/>
    </source>
</evidence>
<feature type="transmembrane region" description="Helical" evidence="7">
    <location>
        <begin position="262"/>
        <end position="282"/>
    </location>
</feature>
<gene>
    <name evidence="8" type="ORF">K8V70_03510</name>
</gene>
<dbReference type="Pfam" id="PF00375">
    <property type="entry name" value="SDF"/>
    <property type="match status" value="1"/>
</dbReference>
<evidence type="ECO:0000313" key="9">
    <source>
        <dbReference type="Proteomes" id="UP000753256"/>
    </source>
</evidence>
<feature type="transmembrane region" description="Helical" evidence="7">
    <location>
        <begin position="12"/>
        <end position="35"/>
    </location>
</feature>
<proteinExistence type="predicted"/>
<dbReference type="AlphaFoldDB" id="A0A921LT38"/>
<evidence type="ECO:0000256" key="4">
    <source>
        <dbReference type="ARBA" id="ARBA00022692"/>
    </source>
</evidence>
<feature type="transmembrane region" description="Helical" evidence="7">
    <location>
        <begin position="144"/>
        <end position="170"/>
    </location>
</feature>
<keyword evidence="5 7" id="KW-1133">Transmembrane helix</keyword>
<dbReference type="EMBL" id="DYUZ01000014">
    <property type="protein sequence ID" value="HJG36919.1"/>
    <property type="molecule type" value="Genomic_DNA"/>
</dbReference>
<keyword evidence="3" id="KW-1003">Cell membrane</keyword>
<keyword evidence="6 7" id="KW-0472">Membrane</keyword>
<keyword evidence="4 7" id="KW-0812">Transmembrane</keyword>
<reference evidence="8" key="2">
    <citation type="submission" date="2021-09" db="EMBL/GenBank/DDBJ databases">
        <authorList>
            <person name="Gilroy R."/>
        </authorList>
    </citation>
    <scope>NUCLEOTIDE SEQUENCE</scope>
    <source>
        <strain evidence="8">ChiHjej13B12-9602</strain>
    </source>
</reference>
<dbReference type="InterPro" id="IPR001991">
    <property type="entry name" value="Na-dicarboxylate_symporter"/>
</dbReference>
<comment type="subcellular location">
    <subcellularLocation>
        <location evidence="1">Cell membrane</location>
        <topology evidence="1">Multi-pass membrane protein</topology>
    </subcellularLocation>
</comment>
<feature type="transmembrane region" description="Helical" evidence="7">
    <location>
        <begin position="369"/>
        <end position="387"/>
    </location>
</feature>